<evidence type="ECO:0000256" key="3">
    <source>
        <dbReference type="ARBA" id="ARBA00023163"/>
    </source>
</evidence>
<dbReference type="InterPro" id="IPR020449">
    <property type="entry name" value="Tscrpt_reg_AraC-type_HTH"/>
</dbReference>
<dbReference type="Gene3D" id="2.60.120.10">
    <property type="entry name" value="Jelly Rolls"/>
    <property type="match status" value="1"/>
</dbReference>
<keyword evidence="1" id="KW-0805">Transcription regulation</keyword>
<dbReference type="SMART" id="SM00342">
    <property type="entry name" value="HTH_ARAC"/>
    <property type="match status" value="1"/>
</dbReference>
<dbReference type="InterPro" id="IPR009057">
    <property type="entry name" value="Homeodomain-like_sf"/>
</dbReference>
<dbReference type="GO" id="GO:0043565">
    <property type="term" value="F:sequence-specific DNA binding"/>
    <property type="evidence" value="ECO:0007669"/>
    <property type="project" value="InterPro"/>
</dbReference>
<dbReference type="InterPro" id="IPR014710">
    <property type="entry name" value="RmlC-like_jellyroll"/>
</dbReference>
<dbReference type="PANTHER" id="PTHR43280:SF2">
    <property type="entry name" value="HTH-TYPE TRANSCRIPTIONAL REGULATOR EXSA"/>
    <property type="match status" value="1"/>
</dbReference>
<evidence type="ECO:0000256" key="2">
    <source>
        <dbReference type="ARBA" id="ARBA00023125"/>
    </source>
</evidence>
<dbReference type="PROSITE" id="PS01124">
    <property type="entry name" value="HTH_ARAC_FAMILY_2"/>
    <property type="match status" value="1"/>
</dbReference>
<dbReference type="Pfam" id="PF02311">
    <property type="entry name" value="AraC_binding"/>
    <property type="match status" value="1"/>
</dbReference>
<dbReference type="InterPro" id="IPR018062">
    <property type="entry name" value="HTH_AraC-typ_CS"/>
</dbReference>
<evidence type="ECO:0000256" key="1">
    <source>
        <dbReference type="ARBA" id="ARBA00023015"/>
    </source>
</evidence>
<dbReference type="Pfam" id="PF12833">
    <property type="entry name" value="HTH_18"/>
    <property type="match status" value="1"/>
</dbReference>
<gene>
    <name evidence="5" type="ORF">H9831_00535</name>
</gene>
<sequence length="318" mass="36519">MEKTQTGAFREKAHGDILMPVRRYRCVAPYSYRELPLHWHEEMEAAWIEEGSIRYDIGFESFTVQKDDILLISPHVLHSAHAFAGTEMISDSLVFHLDLLGGQIPDACTIRYIAPVQTGKYSFVPVIHPGQPGHAELLSCLKELLSGVEDANGSDRLAPSPLKRGDERREGEELYRKELLFRLFRLAYQYGFVGKNGRSAVSLERAEKLKEVLSHIQMHYMEELTIDELSSLCHFSRAHFMSFFHRYTGMTCVEYINRCRLFHAAQLLAETDRPVMEAALENGFHNISYFNKKFRALFGMTPRDYRKAAGRLEPDALQ</sequence>
<proteinExistence type="predicted"/>
<evidence type="ECO:0000259" key="4">
    <source>
        <dbReference type="PROSITE" id="PS01124"/>
    </source>
</evidence>
<dbReference type="InterPro" id="IPR018060">
    <property type="entry name" value="HTH_AraC"/>
</dbReference>
<reference evidence="5" key="1">
    <citation type="journal article" date="2021" name="PeerJ">
        <title>Extensive microbial diversity within the chicken gut microbiome revealed by metagenomics and culture.</title>
        <authorList>
            <person name="Gilroy R."/>
            <person name="Ravi A."/>
            <person name="Getino M."/>
            <person name="Pursley I."/>
            <person name="Horton D.L."/>
            <person name="Alikhan N.F."/>
            <person name="Baker D."/>
            <person name="Gharbi K."/>
            <person name="Hall N."/>
            <person name="Watson M."/>
            <person name="Adriaenssens E.M."/>
            <person name="Foster-Nyarko E."/>
            <person name="Jarju S."/>
            <person name="Secka A."/>
            <person name="Antonio M."/>
            <person name="Oren A."/>
            <person name="Chaudhuri R.R."/>
            <person name="La Ragione R."/>
            <person name="Hildebrand F."/>
            <person name="Pallen M.J."/>
        </authorList>
    </citation>
    <scope>NUCLEOTIDE SEQUENCE</scope>
    <source>
        <strain evidence="5">ChiSxjej3B15-24422</strain>
    </source>
</reference>
<dbReference type="GO" id="GO:0003700">
    <property type="term" value="F:DNA-binding transcription factor activity"/>
    <property type="evidence" value="ECO:0007669"/>
    <property type="project" value="InterPro"/>
</dbReference>
<reference evidence="5" key="2">
    <citation type="submission" date="2021-04" db="EMBL/GenBank/DDBJ databases">
        <authorList>
            <person name="Gilroy R."/>
        </authorList>
    </citation>
    <scope>NUCLEOTIDE SEQUENCE</scope>
    <source>
        <strain evidence="5">ChiSxjej3B15-24422</strain>
    </source>
</reference>
<dbReference type="InterPro" id="IPR003313">
    <property type="entry name" value="AraC-bd"/>
</dbReference>
<evidence type="ECO:0000313" key="5">
    <source>
        <dbReference type="EMBL" id="HIY59162.1"/>
    </source>
</evidence>
<evidence type="ECO:0000313" key="6">
    <source>
        <dbReference type="Proteomes" id="UP000824007"/>
    </source>
</evidence>
<dbReference type="AlphaFoldDB" id="A0A9D1YQ72"/>
<dbReference type="InterPro" id="IPR037923">
    <property type="entry name" value="HTH-like"/>
</dbReference>
<protein>
    <submittedName>
        <fullName evidence="5">AraC family transcriptional regulator</fullName>
    </submittedName>
</protein>
<keyword evidence="3" id="KW-0804">Transcription</keyword>
<dbReference type="Gene3D" id="1.10.10.60">
    <property type="entry name" value="Homeodomain-like"/>
    <property type="match status" value="2"/>
</dbReference>
<dbReference type="Proteomes" id="UP000824007">
    <property type="component" value="Unassembled WGS sequence"/>
</dbReference>
<dbReference type="PROSITE" id="PS00041">
    <property type="entry name" value="HTH_ARAC_FAMILY_1"/>
    <property type="match status" value="1"/>
</dbReference>
<name>A0A9D1YQ72_9FIRM</name>
<dbReference type="SUPFAM" id="SSF46689">
    <property type="entry name" value="Homeodomain-like"/>
    <property type="match status" value="2"/>
</dbReference>
<dbReference type="SUPFAM" id="SSF51215">
    <property type="entry name" value="Regulatory protein AraC"/>
    <property type="match status" value="1"/>
</dbReference>
<dbReference type="PRINTS" id="PR00032">
    <property type="entry name" value="HTHARAC"/>
</dbReference>
<feature type="domain" description="HTH araC/xylS-type" evidence="4">
    <location>
        <begin position="210"/>
        <end position="308"/>
    </location>
</feature>
<organism evidence="5 6">
    <name type="scientific">Candidatus Eisenbergiella pullistercoris</name>
    <dbReference type="NCBI Taxonomy" id="2838555"/>
    <lineage>
        <taxon>Bacteria</taxon>
        <taxon>Bacillati</taxon>
        <taxon>Bacillota</taxon>
        <taxon>Clostridia</taxon>
        <taxon>Lachnospirales</taxon>
        <taxon>Lachnospiraceae</taxon>
        <taxon>Eisenbergiella</taxon>
    </lineage>
</organism>
<keyword evidence="2" id="KW-0238">DNA-binding</keyword>
<comment type="caution">
    <text evidence="5">The sequence shown here is derived from an EMBL/GenBank/DDBJ whole genome shotgun (WGS) entry which is preliminary data.</text>
</comment>
<dbReference type="PANTHER" id="PTHR43280">
    <property type="entry name" value="ARAC-FAMILY TRANSCRIPTIONAL REGULATOR"/>
    <property type="match status" value="1"/>
</dbReference>
<dbReference type="EMBL" id="DXDD01000005">
    <property type="protein sequence ID" value="HIY59162.1"/>
    <property type="molecule type" value="Genomic_DNA"/>
</dbReference>
<accession>A0A9D1YQ72</accession>